<accession>A0A9W7YAD2</accession>
<feature type="compositionally biased region" description="Acidic residues" evidence="1">
    <location>
        <begin position="57"/>
        <end position="73"/>
    </location>
</feature>
<evidence type="ECO:0000256" key="1">
    <source>
        <dbReference type="SAM" id="MobiDB-lite"/>
    </source>
</evidence>
<dbReference type="Proteomes" id="UP001143981">
    <property type="component" value="Unassembled WGS sequence"/>
</dbReference>
<reference evidence="2" key="1">
    <citation type="submission" date="2022-07" db="EMBL/GenBank/DDBJ databases">
        <title>Phylogenomic reconstructions and comparative analyses of Kickxellomycotina fungi.</title>
        <authorList>
            <person name="Reynolds N.K."/>
            <person name="Stajich J.E."/>
            <person name="Barry K."/>
            <person name="Grigoriev I.V."/>
            <person name="Crous P."/>
            <person name="Smith M.E."/>
        </authorList>
    </citation>
    <scope>NUCLEOTIDE SEQUENCE</scope>
    <source>
        <strain evidence="2">BCRC 34381</strain>
    </source>
</reference>
<dbReference type="AlphaFoldDB" id="A0A9W7YAD2"/>
<evidence type="ECO:0000313" key="2">
    <source>
        <dbReference type="EMBL" id="KAJ1727073.1"/>
    </source>
</evidence>
<sequence length="155" mass="17081">AAGIQDGKAEPALVTVLGHITTGCGSSQQHSACLVPPARHGEPGSGFVGASACNLKDEEDSADKEDSADEDWGDDYDMVMQQAVNERQTTIWHLTMECNMKPKSPSAATRERCIDLLFDFGRMCAANHHANRHANLEYEQLLNERKVLLQQRMQL</sequence>
<name>A0A9W7YAD2_9FUNG</name>
<organism evidence="2 3">
    <name type="scientific">Coemansia biformis</name>
    <dbReference type="NCBI Taxonomy" id="1286918"/>
    <lineage>
        <taxon>Eukaryota</taxon>
        <taxon>Fungi</taxon>
        <taxon>Fungi incertae sedis</taxon>
        <taxon>Zoopagomycota</taxon>
        <taxon>Kickxellomycotina</taxon>
        <taxon>Kickxellomycetes</taxon>
        <taxon>Kickxellales</taxon>
        <taxon>Kickxellaceae</taxon>
        <taxon>Coemansia</taxon>
    </lineage>
</organism>
<proteinExistence type="predicted"/>
<comment type="caution">
    <text evidence="2">The sequence shown here is derived from an EMBL/GenBank/DDBJ whole genome shotgun (WGS) entry which is preliminary data.</text>
</comment>
<keyword evidence="3" id="KW-1185">Reference proteome</keyword>
<feature type="non-terminal residue" evidence="2">
    <location>
        <position position="1"/>
    </location>
</feature>
<dbReference type="EMBL" id="JANBOI010001237">
    <property type="protein sequence ID" value="KAJ1727073.1"/>
    <property type="molecule type" value="Genomic_DNA"/>
</dbReference>
<feature type="region of interest" description="Disordered" evidence="1">
    <location>
        <begin position="49"/>
        <end position="73"/>
    </location>
</feature>
<gene>
    <name evidence="2" type="ORF">LPJ61_004780</name>
</gene>
<protein>
    <submittedName>
        <fullName evidence="2">Uncharacterized protein</fullName>
    </submittedName>
</protein>
<evidence type="ECO:0000313" key="3">
    <source>
        <dbReference type="Proteomes" id="UP001143981"/>
    </source>
</evidence>